<gene>
    <name evidence="2" type="ORF">THASP1DRAFT_17189</name>
</gene>
<feature type="domain" description="Methyltransferase type 11" evidence="1">
    <location>
        <begin position="7"/>
        <end position="48"/>
    </location>
</feature>
<keyword evidence="3" id="KW-1185">Reference proteome</keyword>
<protein>
    <recommendedName>
        <fullName evidence="1">Methyltransferase type 11 domain-containing protein</fullName>
    </recommendedName>
</protein>
<dbReference type="EMBL" id="KZ992732">
    <property type="protein sequence ID" value="RKP07354.1"/>
    <property type="molecule type" value="Genomic_DNA"/>
</dbReference>
<organism evidence="2 3">
    <name type="scientific">Thamnocephalis sphaerospora</name>
    <dbReference type="NCBI Taxonomy" id="78915"/>
    <lineage>
        <taxon>Eukaryota</taxon>
        <taxon>Fungi</taxon>
        <taxon>Fungi incertae sedis</taxon>
        <taxon>Zoopagomycota</taxon>
        <taxon>Zoopagomycotina</taxon>
        <taxon>Zoopagomycetes</taxon>
        <taxon>Zoopagales</taxon>
        <taxon>Sigmoideomycetaceae</taxon>
        <taxon>Thamnocephalis</taxon>
    </lineage>
</organism>
<dbReference type="Gene3D" id="3.40.50.150">
    <property type="entry name" value="Vaccinia Virus protein VP39"/>
    <property type="match status" value="1"/>
</dbReference>
<name>A0A4P9XN45_9FUNG</name>
<reference evidence="3" key="1">
    <citation type="journal article" date="2018" name="Nat. Microbiol.">
        <title>Leveraging single-cell genomics to expand the fungal tree of life.</title>
        <authorList>
            <person name="Ahrendt S.R."/>
            <person name="Quandt C.A."/>
            <person name="Ciobanu D."/>
            <person name="Clum A."/>
            <person name="Salamov A."/>
            <person name="Andreopoulos B."/>
            <person name="Cheng J.F."/>
            <person name="Woyke T."/>
            <person name="Pelin A."/>
            <person name="Henrissat B."/>
            <person name="Reynolds N.K."/>
            <person name="Benny G.L."/>
            <person name="Smith M.E."/>
            <person name="James T.Y."/>
            <person name="Grigoriev I.V."/>
        </authorList>
    </citation>
    <scope>NUCLEOTIDE SEQUENCE [LARGE SCALE GENOMIC DNA]</scope>
    <source>
        <strain evidence="3">RSA 1356</strain>
    </source>
</reference>
<dbReference type="InterPro" id="IPR029063">
    <property type="entry name" value="SAM-dependent_MTases_sf"/>
</dbReference>
<dbReference type="GO" id="GO:0008757">
    <property type="term" value="F:S-adenosylmethionine-dependent methyltransferase activity"/>
    <property type="evidence" value="ECO:0007669"/>
    <property type="project" value="InterPro"/>
</dbReference>
<dbReference type="InterPro" id="IPR013216">
    <property type="entry name" value="Methyltransf_11"/>
</dbReference>
<dbReference type="OrthoDB" id="2013972at2759"/>
<evidence type="ECO:0000259" key="1">
    <source>
        <dbReference type="Pfam" id="PF08241"/>
    </source>
</evidence>
<dbReference type="SUPFAM" id="SSF53335">
    <property type="entry name" value="S-adenosyl-L-methionine-dependent methyltransferases"/>
    <property type="match status" value="1"/>
</dbReference>
<dbReference type="Pfam" id="PF08241">
    <property type="entry name" value="Methyltransf_11"/>
    <property type="match status" value="1"/>
</dbReference>
<proteinExistence type="predicted"/>
<sequence length="201" mass="22116">MVSPIGLPYSDASFDYVHLRFLALDVPATQWQHVIAELFRVCKPGGWVEVCETDGMVRQPSPASEIVNGWMSHVAAEDGVLLQDVGTLDALMARTGFSDVNVRGLRYPLGDWAGAVGTVKYRVYRGVVEANRARVLSCVDITDEQLDHMLEEQADSLEQHQSHVMHYVYTAQRPINSSVLALPFIAPGSSPTARSSHLGPR</sequence>
<dbReference type="AlphaFoldDB" id="A0A4P9XN45"/>
<accession>A0A4P9XN45</accession>
<dbReference type="Proteomes" id="UP000271241">
    <property type="component" value="Unassembled WGS sequence"/>
</dbReference>
<dbReference type="STRING" id="78915.A0A4P9XN45"/>
<evidence type="ECO:0000313" key="3">
    <source>
        <dbReference type="Proteomes" id="UP000271241"/>
    </source>
</evidence>
<evidence type="ECO:0000313" key="2">
    <source>
        <dbReference type="EMBL" id="RKP07354.1"/>
    </source>
</evidence>